<organism evidence="3 4">
    <name type="scientific">Thalassospira permensis NBRC 106175</name>
    <dbReference type="NCBI Taxonomy" id="1353532"/>
    <lineage>
        <taxon>Bacteria</taxon>
        <taxon>Pseudomonadati</taxon>
        <taxon>Pseudomonadota</taxon>
        <taxon>Alphaproteobacteria</taxon>
        <taxon>Rhodospirillales</taxon>
        <taxon>Thalassospiraceae</taxon>
        <taxon>Thalassospira</taxon>
    </lineage>
</organism>
<feature type="domain" description="CHAD" evidence="2">
    <location>
        <begin position="241"/>
        <end position="526"/>
    </location>
</feature>
<accession>A0ABR4TNM8</accession>
<dbReference type="SMART" id="SM00880">
    <property type="entry name" value="CHAD"/>
    <property type="match status" value="1"/>
</dbReference>
<reference evidence="3 4" key="1">
    <citation type="submission" date="2013-07" db="EMBL/GenBank/DDBJ databases">
        <title>Thalassospira permensis NBRC 106175 Genome Sequencing.</title>
        <authorList>
            <person name="Lai Q."/>
            <person name="Shao Z."/>
        </authorList>
    </citation>
    <scope>NUCLEOTIDE SEQUENCE [LARGE SCALE GENOMIC DNA]</scope>
    <source>
        <strain evidence="3 4">NBRC 106175</strain>
    </source>
</reference>
<proteinExistence type="predicted"/>
<name>A0ABR4TNM8_9PROT</name>
<evidence type="ECO:0000259" key="2">
    <source>
        <dbReference type="PROSITE" id="PS51708"/>
    </source>
</evidence>
<dbReference type="PROSITE" id="PS51708">
    <property type="entry name" value="CHAD"/>
    <property type="match status" value="1"/>
</dbReference>
<dbReference type="SMART" id="SM01118">
    <property type="entry name" value="CYTH"/>
    <property type="match status" value="1"/>
</dbReference>
<dbReference type="PANTHER" id="PTHR39569:SF1">
    <property type="entry name" value="INORGANIC TRIPHOSPHATASE"/>
    <property type="match status" value="1"/>
</dbReference>
<dbReference type="Pfam" id="PF05235">
    <property type="entry name" value="CHAD"/>
    <property type="match status" value="1"/>
</dbReference>
<feature type="domain" description="CYTH" evidence="1">
    <location>
        <begin position="22"/>
        <end position="226"/>
    </location>
</feature>
<gene>
    <name evidence="3" type="ORF">SMB34_17625</name>
</gene>
<dbReference type="Pfam" id="PF01928">
    <property type="entry name" value="CYTH"/>
    <property type="match status" value="1"/>
</dbReference>
<dbReference type="SUPFAM" id="SSF55154">
    <property type="entry name" value="CYTH-like phosphatases"/>
    <property type="match status" value="1"/>
</dbReference>
<dbReference type="Gene3D" id="2.40.320.10">
    <property type="entry name" value="Hypothetical Protein Pfu-838710-001"/>
    <property type="match status" value="1"/>
</dbReference>
<dbReference type="InterPro" id="IPR033469">
    <property type="entry name" value="CYTH-like_dom_sf"/>
</dbReference>
<dbReference type="PANTHER" id="PTHR39569">
    <property type="entry name" value="INORGANIC TRIPHOSPHATASE"/>
    <property type="match status" value="1"/>
</dbReference>
<keyword evidence="4" id="KW-1185">Reference proteome</keyword>
<evidence type="ECO:0000313" key="4">
    <source>
        <dbReference type="Proteomes" id="UP000027463"/>
    </source>
</evidence>
<dbReference type="InterPro" id="IPR023577">
    <property type="entry name" value="CYTH_domain"/>
</dbReference>
<sequence length="532" mass="60140">MADSVFCAAITNIQGTLMAEKQIEIELKLRIDPKHVSRLKQAPVLREVKEGRRLLTTHLVSIYHDTPKLSLARKGLALRVRKKGTNGWEQTVKASNGLREALPERHEWNVELPDGVLDLDKFTDEDVVGLLDKHVKKKKIERIFETDLKRSAVDLTYRDAIMELAIDQGVVRTAEKESPLSEVELELKEGHPAALFDLALELQRTVPLFLSLRSKASRGRALYLNETPGFYKAPPVGLAADMSAEISFRAVLAQGLRMILGNEVCVREDLHIEGCHQMRVGMRRLRVAFNLFKKNLPQGEAVLIRRLLKHCTKALDGLRDWDVFLTETLPMVEERFPDHPGVADLRKAAAKQREAALVTAREMLESFEYQQLLLLLGAWSSYSRWASGADASQMKAMSAPVTKLAEPLLSRAYKRVTKRGDDVGKLTVPQLHALRLDVKQMRYGSDFFGEVYAAKPVNKFRKELTGLQEILGWLNDVAVAESRLMALRPQLSKDGMIAIGLISGWFGARADHRLQGLDKAWKKFEKQKLFWK</sequence>
<comment type="caution">
    <text evidence="3">The sequence shown here is derived from an EMBL/GenBank/DDBJ whole genome shotgun (WGS) entry which is preliminary data.</text>
</comment>
<evidence type="ECO:0000259" key="1">
    <source>
        <dbReference type="PROSITE" id="PS51707"/>
    </source>
</evidence>
<dbReference type="EMBL" id="AUNC01000017">
    <property type="protein sequence ID" value="KEO56980.1"/>
    <property type="molecule type" value="Genomic_DNA"/>
</dbReference>
<dbReference type="Proteomes" id="UP000027463">
    <property type="component" value="Unassembled WGS sequence"/>
</dbReference>
<protein>
    <submittedName>
        <fullName evidence="3">Adenylate cyclase</fullName>
    </submittedName>
</protein>
<dbReference type="InterPro" id="IPR039013">
    <property type="entry name" value="YgiF"/>
</dbReference>
<evidence type="ECO:0000313" key="3">
    <source>
        <dbReference type="EMBL" id="KEO56980.1"/>
    </source>
</evidence>
<dbReference type="CDD" id="cd07756">
    <property type="entry name" value="CYTH-like_Pase_CHAD"/>
    <property type="match status" value="1"/>
</dbReference>
<dbReference type="PROSITE" id="PS51707">
    <property type="entry name" value="CYTH"/>
    <property type="match status" value="1"/>
</dbReference>
<dbReference type="InterPro" id="IPR038186">
    <property type="entry name" value="CHAD_dom_sf"/>
</dbReference>
<dbReference type="Gene3D" id="1.40.20.10">
    <property type="entry name" value="CHAD domain"/>
    <property type="match status" value="1"/>
</dbReference>
<dbReference type="InterPro" id="IPR007899">
    <property type="entry name" value="CHAD_dom"/>
</dbReference>